<sequence>MLNKKIEEMIILKVLLLIEENMLERKLFSEKSLLITYLMLMIMDFSQFQQCMLSLKLITMLMAILTIRKKGEFHTGLNGKIRSSSS</sequence>
<dbReference type="EMBL" id="KC632319">
    <property type="protein sequence ID" value="AGM32133.1"/>
    <property type="molecule type" value="mRNA"/>
</dbReference>
<proteinExistence type="evidence at transcript level"/>
<organism evidence="1">
    <name type="scientific">Coptotermes formosanus</name>
    <name type="common">Formosan subterranean termite</name>
    <dbReference type="NCBI Taxonomy" id="36987"/>
    <lineage>
        <taxon>Eukaryota</taxon>
        <taxon>Metazoa</taxon>
        <taxon>Ecdysozoa</taxon>
        <taxon>Arthropoda</taxon>
        <taxon>Hexapoda</taxon>
        <taxon>Insecta</taxon>
        <taxon>Pterygota</taxon>
        <taxon>Neoptera</taxon>
        <taxon>Polyneoptera</taxon>
        <taxon>Dictyoptera</taxon>
        <taxon>Blattodea</taxon>
        <taxon>Blattoidea</taxon>
        <taxon>Termitoidae</taxon>
        <taxon>Rhinotermitidae</taxon>
        <taxon>Coptotermes</taxon>
    </lineage>
</organism>
<accession>R4V2Y3</accession>
<name>R4V2Y3_COPFO</name>
<dbReference type="AlphaFoldDB" id="R4V2Y3"/>
<protein>
    <submittedName>
        <fullName evidence="1">Uncharacterized protein</fullName>
    </submittedName>
</protein>
<evidence type="ECO:0000313" key="1">
    <source>
        <dbReference type="EMBL" id="AGM32133.1"/>
    </source>
</evidence>
<reference evidence="1" key="1">
    <citation type="submission" date="2013-02" db="EMBL/GenBank/DDBJ databases">
        <title>Immune-Related transcriptome of Coptotermes formosanus Shiraki workers: the defense mechanism.</title>
        <authorList>
            <person name="Hussain A."/>
            <person name="Li Y.F."/>
            <person name="Wen S.Y."/>
        </authorList>
    </citation>
    <scope>NUCLEOTIDE SEQUENCE</scope>
</reference>